<dbReference type="Gene3D" id="1.10.10.60">
    <property type="entry name" value="Homeodomain-like"/>
    <property type="match status" value="1"/>
</dbReference>
<dbReference type="PROSITE" id="PS01081">
    <property type="entry name" value="HTH_TETR_1"/>
    <property type="match status" value="1"/>
</dbReference>
<evidence type="ECO:0000313" key="7">
    <source>
        <dbReference type="Proteomes" id="UP000000503"/>
    </source>
</evidence>
<dbReference type="Pfam" id="PF00440">
    <property type="entry name" value="TetR_N"/>
    <property type="match status" value="1"/>
</dbReference>
<dbReference type="InterPro" id="IPR009057">
    <property type="entry name" value="Homeodomain-like_sf"/>
</dbReference>
<feature type="DNA-binding region" description="H-T-H motif" evidence="4">
    <location>
        <begin position="41"/>
        <end position="60"/>
    </location>
</feature>
<evidence type="ECO:0000256" key="4">
    <source>
        <dbReference type="PROSITE-ProRule" id="PRU00335"/>
    </source>
</evidence>
<dbReference type="PANTHER" id="PTHR47506">
    <property type="entry name" value="TRANSCRIPTIONAL REGULATORY PROTEIN"/>
    <property type="match status" value="1"/>
</dbReference>
<sequence length="223" mass="25343">MLVLPIMGILERRIRERQRRVEEILEGAKRIFSTKGFTNTTMNDIADSSELSRRTVYLYFNSKEQVSLAITAAALKELSQIFGRIAKEEGTAFERLGHIIEAYQDMMAEDQAKFQFFVSFTENARSVPKDCEEFVSCEQSLLTIEHIIANLLQQGLAEGSLQFSEDPKYLAALLTFMVHSLAAASISYKGIFSNFDDTFITSLFTGSLQIIKQYVQPKQRQEP</sequence>
<dbReference type="HOGENOM" id="CLU_069356_12_10_12"/>
<feature type="domain" description="HTH tetR-type" evidence="5">
    <location>
        <begin position="18"/>
        <end position="78"/>
    </location>
</feature>
<keyword evidence="3" id="KW-0804">Transcription</keyword>
<dbReference type="KEGG" id="scd:Spica_0745"/>
<dbReference type="EMBL" id="CP002868">
    <property type="protein sequence ID" value="AEJ18899.1"/>
    <property type="molecule type" value="Genomic_DNA"/>
</dbReference>
<dbReference type="STRING" id="744872.Spica_0745"/>
<dbReference type="Gene3D" id="1.10.357.10">
    <property type="entry name" value="Tetracycline Repressor, domain 2"/>
    <property type="match status" value="1"/>
</dbReference>
<organism evidence="6 7">
    <name type="scientific">Gracilinema caldarium (strain ATCC 51460 / DSM 7334 / H1)</name>
    <name type="common">Treponema caldarium</name>
    <dbReference type="NCBI Taxonomy" id="744872"/>
    <lineage>
        <taxon>Bacteria</taxon>
        <taxon>Pseudomonadati</taxon>
        <taxon>Spirochaetota</taxon>
        <taxon>Spirochaetia</taxon>
        <taxon>Spirochaetales</taxon>
        <taxon>Breznakiellaceae</taxon>
        <taxon>Gracilinema</taxon>
    </lineage>
</organism>
<dbReference type="eggNOG" id="COG1309">
    <property type="taxonomic scope" value="Bacteria"/>
</dbReference>
<gene>
    <name evidence="6" type="ordered locus">Spica_0745</name>
</gene>
<keyword evidence="1" id="KW-0805">Transcription regulation</keyword>
<evidence type="ECO:0000313" key="6">
    <source>
        <dbReference type="EMBL" id="AEJ18899.1"/>
    </source>
</evidence>
<protein>
    <submittedName>
        <fullName evidence="6">Regulatory protein TetR</fullName>
    </submittedName>
</protein>
<accession>F8EYV3</accession>
<dbReference type="PRINTS" id="PR00455">
    <property type="entry name" value="HTHTETR"/>
</dbReference>
<dbReference type="PROSITE" id="PS50977">
    <property type="entry name" value="HTH_TETR_2"/>
    <property type="match status" value="1"/>
</dbReference>
<evidence type="ECO:0000259" key="5">
    <source>
        <dbReference type="PROSITE" id="PS50977"/>
    </source>
</evidence>
<dbReference type="Proteomes" id="UP000000503">
    <property type="component" value="Chromosome"/>
</dbReference>
<dbReference type="SUPFAM" id="SSF46689">
    <property type="entry name" value="Homeodomain-like"/>
    <property type="match status" value="1"/>
</dbReference>
<evidence type="ECO:0000256" key="1">
    <source>
        <dbReference type="ARBA" id="ARBA00023015"/>
    </source>
</evidence>
<evidence type="ECO:0000256" key="2">
    <source>
        <dbReference type="ARBA" id="ARBA00023125"/>
    </source>
</evidence>
<dbReference type="PANTHER" id="PTHR47506:SF1">
    <property type="entry name" value="HTH-TYPE TRANSCRIPTIONAL REGULATOR YJDC"/>
    <property type="match status" value="1"/>
</dbReference>
<dbReference type="InterPro" id="IPR001647">
    <property type="entry name" value="HTH_TetR"/>
</dbReference>
<evidence type="ECO:0000256" key="3">
    <source>
        <dbReference type="ARBA" id="ARBA00023163"/>
    </source>
</evidence>
<keyword evidence="2 4" id="KW-0238">DNA-binding</keyword>
<dbReference type="SUPFAM" id="SSF48498">
    <property type="entry name" value="Tetracyclin repressor-like, C-terminal domain"/>
    <property type="match status" value="1"/>
</dbReference>
<name>F8EYV3_GRAC1</name>
<reference evidence="7" key="1">
    <citation type="journal article" date="2013" name="Stand. Genomic Sci.">
        <title>Genome sequence of the thermophilic fresh-water bacterium Spirochaeta caldaria type strain (H1(T)), reclassification of Spirochaeta caldaria, Spirochaeta stenostrepta, and Spirochaeta zuelzerae in the genus Treponema as Treponema caldaria comb. nov., Treponema stenostrepta comb. nov., and Treponema zuelzerae comb. nov., and emendation of the genus Treponema.</title>
        <authorList>
            <person name="Abt B."/>
            <person name="Goker M."/>
            <person name="Scheuner C."/>
            <person name="Han C."/>
            <person name="Lu M."/>
            <person name="Misra M."/>
            <person name="Lapidus A."/>
            <person name="Nolan M."/>
            <person name="Lucas S."/>
            <person name="Hammon N."/>
            <person name="Deshpande S."/>
            <person name="Cheng J.F."/>
            <person name="Tapia R."/>
            <person name="Goodwin L.A."/>
            <person name="Pitluck S."/>
            <person name="Liolios K."/>
            <person name="Pagani I."/>
            <person name="Ivanova N."/>
            <person name="Mavromatis K."/>
            <person name="Mikhailova N."/>
            <person name="Huntemann M."/>
            <person name="Pati A."/>
            <person name="Chen A."/>
            <person name="Palaniappan K."/>
            <person name="Land M."/>
            <person name="Hauser L."/>
            <person name="Jeffries C.D."/>
            <person name="Rohde M."/>
            <person name="Spring S."/>
            <person name="Gronow S."/>
            <person name="Detter J.C."/>
            <person name="Bristow J."/>
            <person name="Eisen J.A."/>
            <person name="Markowitz V."/>
            <person name="Hugenholtz P."/>
            <person name="Kyrpides N.C."/>
            <person name="Woyke T."/>
            <person name="Klenk H.P."/>
        </authorList>
    </citation>
    <scope>NUCLEOTIDE SEQUENCE</scope>
    <source>
        <strain evidence="7">ATCC 51460 / DSM 7334 / H1</strain>
    </source>
</reference>
<dbReference type="InterPro" id="IPR023772">
    <property type="entry name" value="DNA-bd_HTH_TetR-type_CS"/>
</dbReference>
<keyword evidence="7" id="KW-1185">Reference proteome</keyword>
<dbReference type="AlphaFoldDB" id="F8EYV3"/>
<dbReference type="GO" id="GO:0003677">
    <property type="term" value="F:DNA binding"/>
    <property type="evidence" value="ECO:0007669"/>
    <property type="project" value="UniProtKB-UniRule"/>
</dbReference>
<proteinExistence type="predicted"/>
<dbReference type="InterPro" id="IPR036271">
    <property type="entry name" value="Tet_transcr_reg_TetR-rel_C_sf"/>
</dbReference>